<evidence type="ECO:0000313" key="5">
    <source>
        <dbReference type="Proteomes" id="UP000175989"/>
    </source>
</evidence>
<dbReference type="InterPro" id="IPR011010">
    <property type="entry name" value="DNA_brk_join_enz"/>
</dbReference>
<reference evidence="5" key="1">
    <citation type="journal article" date="2016" name="Front. Microbiol.">
        <title>Molecular Keys to the Janthinobacterium and Duganella spp. Interaction with the Plant Pathogen Fusarium graminearum.</title>
        <authorList>
            <person name="Haack F.S."/>
            <person name="Poehlein A."/>
            <person name="Kroger C."/>
            <person name="Voigt C.A."/>
            <person name="Piepenbring M."/>
            <person name="Bode H.B."/>
            <person name="Daniel R."/>
            <person name="Schafer W."/>
            <person name="Streit W.R."/>
        </authorList>
    </citation>
    <scope>NUCLEOTIDE SEQUENCE [LARGE SCALE GENOMIC DNA]</scope>
    <source>
        <strain evidence="5">T54</strain>
    </source>
</reference>
<proteinExistence type="predicted"/>
<dbReference type="Pfam" id="PF12834">
    <property type="entry name" value="Phage_int_SAM_2"/>
    <property type="match status" value="1"/>
</dbReference>
<evidence type="ECO:0000259" key="2">
    <source>
        <dbReference type="Pfam" id="PF12834"/>
    </source>
</evidence>
<dbReference type="CDD" id="cd00397">
    <property type="entry name" value="DNA_BRE_C"/>
    <property type="match status" value="1"/>
</dbReference>
<evidence type="ECO:0000313" key="4">
    <source>
        <dbReference type="EMBL" id="OFA08227.1"/>
    </source>
</evidence>
<comment type="caution">
    <text evidence="4">The sequence shown here is derived from an EMBL/GenBank/DDBJ whole genome shotgun (WGS) entry which is preliminary data.</text>
</comment>
<protein>
    <submittedName>
        <fullName evidence="4">Tyrosine recombinase XerC</fullName>
    </submittedName>
</protein>
<gene>
    <name evidence="4" type="primary">xerC_8</name>
    <name evidence="4" type="ORF">DUPY_08770</name>
</gene>
<dbReference type="GO" id="GO:0015074">
    <property type="term" value="P:DNA integration"/>
    <property type="evidence" value="ECO:0007669"/>
    <property type="project" value="InterPro"/>
</dbReference>
<evidence type="ECO:0000259" key="3">
    <source>
        <dbReference type="Pfam" id="PF12835"/>
    </source>
</evidence>
<dbReference type="InterPro" id="IPR024457">
    <property type="entry name" value="Putative_integrase_N"/>
</dbReference>
<dbReference type="InterPro" id="IPR013762">
    <property type="entry name" value="Integrase-like_cat_sf"/>
</dbReference>
<organism evidence="4 5">
    <name type="scientific">Duganella phyllosphaerae</name>
    <dbReference type="NCBI Taxonomy" id="762836"/>
    <lineage>
        <taxon>Bacteria</taxon>
        <taxon>Pseudomonadati</taxon>
        <taxon>Pseudomonadota</taxon>
        <taxon>Betaproteobacteria</taxon>
        <taxon>Burkholderiales</taxon>
        <taxon>Oxalobacteraceae</taxon>
        <taxon>Telluria group</taxon>
        <taxon>Duganella</taxon>
    </lineage>
</organism>
<dbReference type="PATRIC" id="fig|762836.4.peg.922"/>
<dbReference type="AlphaFoldDB" id="A0A1E7X5T3"/>
<name>A0A1E7X5T3_9BURK</name>
<keyword evidence="1" id="KW-0233">DNA recombination</keyword>
<sequence>MWQQKVNDIMKLAGTRRVNGKVSSERTQTLTKEVLYASIRRLHVLGYKIQDPKNLGERHIQVLVKHWWYCQHKKAKTIQNDLSRLRVFCAMLGKPGMVGAVQKYLPDVDPELLKVRSAARTTKSWSGHGIDLVETFRKVDERDPCLGLMLRLELGFGLRREEVLKCNPHVQDYGHYLQVFPGMGKGGRWRNIPIASHAQRDLLDYVKARVSKNKALGWGYSRSGQTASLEQNIRRYENLMTSFGFTKADAGITGHGLRAQFAENHALLLGMIPPTMGGTAGQLDGADSGVVKAKVAQALGHNRVSVTSAYIGSSEPSSAPFPDSDQGILTIQKALRVLDAVALPEVPADRLEDCRLIQEMMACTGLALTADQAHMLFAKHARRHGVEWMSPGLETPLALRTSAEAMLNDFLLC</sequence>
<dbReference type="InterPro" id="IPR024456">
    <property type="entry name" value="Integrase_catalytic_putative"/>
</dbReference>
<feature type="domain" description="Putative integrase N-terminal" evidence="2">
    <location>
        <begin position="32"/>
        <end position="95"/>
    </location>
</feature>
<dbReference type="SUPFAM" id="SSF56349">
    <property type="entry name" value="DNA breaking-rejoining enzymes"/>
    <property type="match status" value="1"/>
</dbReference>
<feature type="domain" description="Integrase catalytic" evidence="3">
    <location>
        <begin position="134"/>
        <end position="263"/>
    </location>
</feature>
<dbReference type="RefSeq" id="WP_070246628.1">
    <property type="nucleotide sequence ID" value="NZ_LROM01000050.1"/>
</dbReference>
<dbReference type="Proteomes" id="UP000175989">
    <property type="component" value="Unassembled WGS sequence"/>
</dbReference>
<keyword evidence="5" id="KW-1185">Reference proteome</keyword>
<evidence type="ECO:0000256" key="1">
    <source>
        <dbReference type="ARBA" id="ARBA00023172"/>
    </source>
</evidence>
<accession>A0A1E7X5T3</accession>
<dbReference type="Pfam" id="PF12835">
    <property type="entry name" value="Integrase_1"/>
    <property type="match status" value="1"/>
</dbReference>
<dbReference type="GO" id="GO:0003677">
    <property type="term" value="F:DNA binding"/>
    <property type="evidence" value="ECO:0007669"/>
    <property type="project" value="InterPro"/>
</dbReference>
<dbReference type="GO" id="GO:0006310">
    <property type="term" value="P:DNA recombination"/>
    <property type="evidence" value="ECO:0007669"/>
    <property type="project" value="UniProtKB-KW"/>
</dbReference>
<dbReference type="EMBL" id="LROM01000050">
    <property type="protein sequence ID" value="OFA08227.1"/>
    <property type="molecule type" value="Genomic_DNA"/>
</dbReference>
<dbReference type="Gene3D" id="1.10.443.10">
    <property type="entry name" value="Intergrase catalytic core"/>
    <property type="match status" value="1"/>
</dbReference>
<dbReference type="OrthoDB" id="5394387at2"/>